<reference evidence="4 5" key="1">
    <citation type="journal article" date="2019" name="Sci. Rep.">
        <title>Comparative genomics of chytrid fungi reveal insights into the obligate biotrophic and pathogenic lifestyle of Synchytrium endobioticum.</title>
        <authorList>
            <person name="van de Vossenberg B.T.L.H."/>
            <person name="Warris S."/>
            <person name="Nguyen H.D.T."/>
            <person name="van Gent-Pelzer M.P.E."/>
            <person name="Joly D.L."/>
            <person name="van de Geest H.C."/>
            <person name="Bonants P.J.M."/>
            <person name="Smith D.S."/>
            <person name="Levesque C.A."/>
            <person name="van der Lee T.A.J."/>
        </authorList>
    </citation>
    <scope>NUCLEOTIDE SEQUENCE [LARGE SCALE GENOMIC DNA]</scope>
    <source>
        <strain evidence="4 5">CBS 675.73</strain>
    </source>
</reference>
<dbReference type="InterPro" id="IPR001810">
    <property type="entry name" value="F-box_dom"/>
</dbReference>
<sequence length="317" mass="35487">MLHNLPPEILHSILLNLPIESNLAQTGFSCRRIGRLLLNDGSFAIRHTRMTFDPTKFSTETSTWSQLPFPYKAAVLSLLSVTNAIPLTIPCSHALAKRLIACILKNCKSYSPNWNSLLSWCCCGGHEEAVQLILENRKTDRLDVSSAFRNACGVARKSSLALLLLHDSRFDPNDRSCVLGFMWAARLGYEDVVAKLLTFPEVDPGIPDNYALEWSSKMGHVGVVKLLLRDSRTDVAVNQHCALRWAAEAGRTSVVKLLLLDGRSDPFACGGYALEWAIRNQHEEVVQALLADKRISGSTREHFTREWCRRFIAHNAF</sequence>
<evidence type="ECO:0000313" key="4">
    <source>
        <dbReference type="EMBL" id="TPX73081.1"/>
    </source>
</evidence>
<evidence type="ECO:0000259" key="3">
    <source>
        <dbReference type="PROSITE" id="PS50181"/>
    </source>
</evidence>
<accession>A0A507F9S8</accession>
<dbReference type="PROSITE" id="PS50181">
    <property type="entry name" value="FBOX"/>
    <property type="match status" value="1"/>
</dbReference>
<feature type="domain" description="F-box" evidence="3">
    <location>
        <begin position="1"/>
        <end position="46"/>
    </location>
</feature>
<dbReference type="PANTHER" id="PTHR24198">
    <property type="entry name" value="ANKYRIN REPEAT AND PROTEIN KINASE DOMAIN-CONTAINING PROTEIN"/>
    <property type="match status" value="1"/>
</dbReference>
<evidence type="ECO:0000256" key="1">
    <source>
        <dbReference type="ARBA" id="ARBA00022737"/>
    </source>
</evidence>
<dbReference type="SUPFAM" id="SSF48403">
    <property type="entry name" value="Ankyrin repeat"/>
    <property type="match status" value="1"/>
</dbReference>
<dbReference type="Proteomes" id="UP000320333">
    <property type="component" value="Unassembled WGS sequence"/>
</dbReference>
<comment type="caution">
    <text evidence="4">The sequence shown here is derived from an EMBL/GenBank/DDBJ whole genome shotgun (WGS) entry which is preliminary data.</text>
</comment>
<keyword evidence="1" id="KW-0677">Repeat</keyword>
<keyword evidence="2" id="KW-0040">ANK repeat</keyword>
<dbReference type="InterPro" id="IPR002110">
    <property type="entry name" value="Ankyrin_rpt"/>
</dbReference>
<keyword evidence="5" id="KW-1185">Reference proteome</keyword>
<evidence type="ECO:0000256" key="2">
    <source>
        <dbReference type="ARBA" id="ARBA00023043"/>
    </source>
</evidence>
<dbReference type="SMART" id="SM00248">
    <property type="entry name" value="ANK"/>
    <property type="match status" value="5"/>
</dbReference>
<gene>
    <name evidence="4" type="ORF">CcCBS67573_g05658</name>
</gene>
<dbReference type="STRING" id="246404.A0A507F9S8"/>
<dbReference type="OrthoDB" id="2100588at2759"/>
<dbReference type="EMBL" id="QEAP01000210">
    <property type="protein sequence ID" value="TPX73081.1"/>
    <property type="molecule type" value="Genomic_DNA"/>
</dbReference>
<proteinExistence type="predicted"/>
<protein>
    <recommendedName>
        <fullName evidence="3">F-box domain-containing protein</fullName>
    </recommendedName>
</protein>
<name>A0A507F9S8_9FUNG</name>
<dbReference type="Pfam" id="PF12796">
    <property type="entry name" value="Ank_2"/>
    <property type="match status" value="1"/>
</dbReference>
<organism evidence="4 5">
    <name type="scientific">Chytriomyces confervae</name>
    <dbReference type="NCBI Taxonomy" id="246404"/>
    <lineage>
        <taxon>Eukaryota</taxon>
        <taxon>Fungi</taxon>
        <taxon>Fungi incertae sedis</taxon>
        <taxon>Chytridiomycota</taxon>
        <taxon>Chytridiomycota incertae sedis</taxon>
        <taxon>Chytridiomycetes</taxon>
        <taxon>Chytridiales</taxon>
        <taxon>Chytriomycetaceae</taxon>
        <taxon>Chytriomyces</taxon>
    </lineage>
</organism>
<dbReference type="Gene3D" id="1.25.40.20">
    <property type="entry name" value="Ankyrin repeat-containing domain"/>
    <property type="match status" value="2"/>
</dbReference>
<evidence type="ECO:0000313" key="5">
    <source>
        <dbReference type="Proteomes" id="UP000320333"/>
    </source>
</evidence>
<dbReference type="PANTHER" id="PTHR24198:SF165">
    <property type="entry name" value="ANKYRIN REPEAT-CONTAINING PROTEIN-RELATED"/>
    <property type="match status" value="1"/>
</dbReference>
<dbReference type="AlphaFoldDB" id="A0A507F9S8"/>
<dbReference type="InterPro" id="IPR036770">
    <property type="entry name" value="Ankyrin_rpt-contain_sf"/>
</dbReference>